<dbReference type="EMBL" id="LT906453">
    <property type="protein sequence ID" value="SNV20873.1"/>
    <property type="molecule type" value="Genomic_DNA"/>
</dbReference>
<protein>
    <submittedName>
        <fullName evidence="4">2-acyl-glycerophospho-ethanolamine acyltransferase</fullName>
    </submittedName>
</protein>
<dbReference type="RefSeq" id="WP_028326966.1">
    <property type="nucleotide sequence ID" value="NZ_LT906453.1"/>
</dbReference>
<accession>A0A239VGL0</accession>
<sequence length="199" mass="22252">MFLRVRVLFGRAILAAARVRLVDEDPGKHRPFVIVAPHTSYMDPVLLLGFTWATGYNVRAIVEKKFFVGPFDWLFRKLGGIPIDRKRPIGVVEEITAMLSDPNVCVVIAPEGTRSATEFWKSGFYRIARSAGVPVTCGFVDMRRRVGGLGPTFELTGDVAADMDRIRGFYEGMTGWRAGKESRVKLRNEVEGDLRLCEG</sequence>
<proteinExistence type="predicted"/>
<evidence type="ECO:0000313" key="4">
    <source>
        <dbReference type="EMBL" id="SNV20873.1"/>
    </source>
</evidence>
<dbReference type="SMART" id="SM00563">
    <property type="entry name" value="PlsC"/>
    <property type="match status" value="1"/>
</dbReference>
<dbReference type="PANTHER" id="PTHR10434">
    <property type="entry name" value="1-ACYL-SN-GLYCEROL-3-PHOSPHATE ACYLTRANSFERASE"/>
    <property type="match status" value="1"/>
</dbReference>
<dbReference type="InterPro" id="IPR002123">
    <property type="entry name" value="Plipid/glycerol_acylTrfase"/>
</dbReference>
<dbReference type="PANTHER" id="PTHR10434:SF9">
    <property type="entry name" value="PHOSPHOLIPID_GLYCEROL ACYLTRANSFERASE DOMAIN-CONTAINING PROTEIN"/>
    <property type="match status" value="1"/>
</dbReference>
<evidence type="ECO:0000259" key="3">
    <source>
        <dbReference type="SMART" id="SM00563"/>
    </source>
</evidence>
<keyword evidence="2 4" id="KW-0012">Acyltransferase</keyword>
<organism evidence="4 5">
    <name type="scientific">Dermatophilus congolensis</name>
    <dbReference type="NCBI Taxonomy" id="1863"/>
    <lineage>
        <taxon>Bacteria</taxon>
        <taxon>Bacillati</taxon>
        <taxon>Actinomycetota</taxon>
        <taxon>Actinomycetes</taxon>
        <taxon>Micrococcales</taxon>
        <taxon>Dermatophilaceae</taxon>
        <taxon>Dermatophilus</taxon>
    </lineage>
</organism>
<dbReference type="AlphaFoldDB" id="A0A239VGL0"/>
<dbReference type="GeneID" id="63459350"/>
<dbReference type="Proteomes" id="UP000242637">
    <property type="component" value="Chromosome 1"/>
</dbReference>
<keyword evidence="5" id="KW-1185">Reference proteome</keyword>
<dbReference type="OrthoDB" id="9796839at2"/>
<evidence type="ECO:0000256" key="2">
    <source>
        <dbReference type="ARBA" id="ARBA00023315"/>
    </source>
</evidence>
<evidence type="ECO:0000256" key="1">
    <source>
        <dbReference type="ARBA" id="ARBA00022679"/>
    </source>
</evidence>
<dbReference type="GO" id="GO:0006654">
    <property type="term" value="P:phosphatidic acid biosynthetic process"/>
    <property type="evidence" value="ECO:0007669"/>
    <property type="project" value="TreeGrafter"/>
</dbReference>
<name>A0A239VGL0_9MICO</name>
<dbReference type="GO" id="GO:0003841">
    <property type="term" value="F:1-acylglycerol-3-phosphate O-acyltransferase activity"/>
    <property type="evidence" value="ECO:0007669"/>
    <property type="project" value="TreeGrafter"/>
</dbReference>
<gene>
    <name evidence="4" type="ORF">SAMEA4475696_01115</name>
</gene>
<feature type="domain" description="Phospholipid/glycerol acyltransferase" evidence="3">
    <location>
        <begin position="32"/>
        <end position="140"/>
    </location>
</feature>
<dbReference type="STRING" id="1121387.GCA_000429885_00973"/>
<dbReference type="KEGG" id="dco:SAMEA4475696_1115"/>
<dbReference type="Pfam" id="PF01553">
    <property type="entry name" value="Acyltransferase"/>
    <property type="match status" value="1"/>
</dbReference>
<keyword evidence="1 4" id="KW-0808">Transferase</keyword>
<reference evidence="4 5" key="1">
    <citation type="submission" date="2017-06" db="EMBL/GenBank/DDBJ databases">
        <authorList>
            <consortium name="Pathogen Informatics"/>
        </authorList>
    </citation>
    <scope>NUCLEOTIDE SEQUENCE [LARGE SCALE GENOMIC DNA]</scope>
    <source>
        <strain evidence="4 5">NCTC13039</strain>
    </source>
</reference>
<evidence type="ECO:0000313" key="5">
    <source>
        <dbReference type="Proteomes" id="UP000242637"/>
    </source>
</evidence>
<dbReference type="SUPFAM" id="SSF69593">
    <property type="entry name" value="Glycerol-3-phosphate (1)-acyltransferase"/>
    <property type="match status" value="1"/>
</dbReference>